<dbReference type="InterPro" id="IPR017853">
    <property type="entry name" value="GH"/>
</dbReference>
<keyword evidence="5" id="KW-0732">Signal</keyword>
<proteinExistence type="inferred from homology"/>
<gene>
    <name evidence="7" type="ORF">CTAYLR_008921</name>
</gene>
<dbReference type="Proteomes" id="UP001230188">
    <property type="component" value="Unassembled WGS sequence"/>
</dbReference>
<dbReference type="PANTHER" id="PTHR34142:SF1">
    <property type="entry name" value="GLYCOSIDE HYDROLASE FAMILY 5 DOMAIN-CONTAINING PROTEIN"/>
    <property type="match status" value="1"/>
</dbReference>
<reference evidence="7" key="1">
    <citation type="submission" date="2023-01" db="EMBL/GenBank/DDBJ databases">
        <title>Metagenome sequencing of chrysophaentin producing Chrysophaeum taylorii.</title>
        <authorList>
            <person name="Davison J."/>
            <person name="Bewley C."/>
        </authorList>
    </citation>
    <scope>NUCLEOTIDE SEQUENCE</scope>
    <source>
        <strain evidence="7">NIES-1699</strain>
    </source>
</reference>
<comment type="caution">
    <text evidence="7">The sequence shown here is derived from an EMBL/GenBank/DDBJ whole genome shotgun (WGS) entry which is preliminary data.</text>
</comment>
<protein>
    <recommendedName>
        <fullName evidence="6">Glycoside hydrolase family 5 domain-containing protein</fullName>
    </recommendedName>
</protein>
<evidence type="ECO:0000313" key="8">
    <source>
        <dbReference type="Proteomes" id="UP001230188"/>
    </source>
</evidence>
<dbReference type="AlphaFoldDB" id="A0AAD7UDP1"/>
<evidence type="ECO:0000313" key="7">
    <source>
        <dbReference type="EMBL" id="KAJ8601639.1"/>
    </source>
</evidence>
<sequence>MHAGRALVGVVALGLSAFWWHGAPPALRGASSSRASSSPPSALRVSGNKIVGEDGLPIQLVGMSLFHTADRWNGAKYYNKNVVGTLVDDWKCRVVRATLSVEEDDGFLFDKKRNERVLRQVVEAAIDRGIYVIIDFHTHQAEHHLKQARCFFRRMARAYGSRPNVIFEIYNEPITTAWSTKVDHTATPGLTVRDYAASIIPVIRDHSSNLVVVGTRFYSQHPEEAALDPLTEFDNVAYGFHFYAASHRSWLRSLAAKAMLGTAYQQPDKTSATPWRTDQNPTPIPIFVTEWGTVDSRANGTPDEQSTRAWLKFLNDHHVSHVQWALEDKQEGAAALKPGASTSGKWSKHDLTMAGDFARQILRRYAHGIDVTNRYYFHVFDEK</sequence>
<dbReference type="GO" id="GO:0000272">
    <property type="term" value="P:polysaccharide catabolic process"/>
    <property type="evidence" value="ECO:0007669"/>
    <property type="project" value="InterPro"/>
</dbReference>
<dbReference type="SUPFAM" id="SSF51445">
    <property type="entry name" value="(Trans)glycosidases"/>
    <property type="match status" value="1"/>
</dbReference>
<accession>A0AAD7UDP1</accession>
<keyword evidence="3 4" id="KW-0326">Glycosidase</keyword>
<dbReference type="PANTHER" id="PTHR34142">
    <property type="entry name" value="ENDO-BETA-1,4-GLUCANASE A"/>
    <property type="match status" value="1"/>
</dbReference>
<comment type="similarity">
    <text evidence="1 4">Belongs to the glycosyl hydrolase 5 (cellulase A) family.</text>
</comment>
<dbReference type="Pfam" id="PF00150">
    <property type="entry name" value="Cellulase"/>
    <property type="match status" value="1"/>
</dbReference>
<evidence type="ECO:0000256" key="4">
    <source>
        <dbReference type="RuleBase" id="RU361153"/>
    </source>
</evidence>
<keyword evidence="8" id="KW-1185">Reference proteome</keyword>
<evidence type="ECO:0000256" key="3">
    <source>
        <dbReference type="ARBA" id="ARBA00023295"/>
    </source>
</evidence>
<dbReference type="InterPro" id="IPR018087">
    <property type="entry name" value="Glyco_hydro_5_CS"/>
</dbReference>
<keyword evidence="2 4" id="KW-0378">Hydrolase</keyword>
<dbReference type="PROSITE" id="PS00659">
    <property type="entry name" value="GLYCOSYL_HYDROL_F5"/>
    <property type="match status" value="1"/>
</dbReference>
<dbReference type="Gene3D" id="3.20.20.80">
    <property type="entry name" value="Glycosidases"/>
    <property type="match status" value="1"/>
</dbReference>
<organism evidence="7 8">
    <name type="scientific">Chrysophaeum taylorii</name>
    <dbReference type="NCBI Taxonomy" id="2483200"/>
    <lineage>
        <taxon>Eukaryota</taxon>
        <taxon>Sar</taxon>
        <taxon>Stramenopiles</taxon>
        <taxon>Ochrophyta</taxon>
        <taxon>Pelagophyceae</taxon>
        <taxon>Pelagomonadales</taxon>
        <taxon>Pelagomonadaceae</taxon>
        <taxon>Chrysophaeum</taxon>
    </lineage>
</organism>
<name>A0AAD7UDP1_9STRA</name>
<feature type="signal peptide" evidence="5">
    <location>
        <begin position="1"/>
        <end position="22"/>
    </location>
</feature>
<dbReference type="GO" id="GO:0004553">
    <property type="term" value="F:hydrolase activity, hydrolyzing O-glycosyl compounds"/>
    <property type="evidence" value="ECO:0007669"/>
    <property type="project" value="InterPro"/>
</dbReference>
<feature type="chain" id="PRO_5041937872" description="Glycoside hydrolase family 5 domain-containing protein" evidence="5">
    <location>
        <begin position="23"/>
        <end position="383"/>
    </location>
</feature>
<feature type="domain" description="Glycoside hydrolase family 5" evidence="6">
    <location>
        <begin position="52"/>
        <end position="329"/>
    </location>
</feature>
<evidence type="ECO:0000256" key="5">
    <source>
        <dbReference type="SAM" id="SignalP"/>
    </source>
</evidence>
<dbReference type="InterPro" id="IPR001547">
    <property type="entry name" value="Glyco_hydro_5"/>
</dbReference>
<evidence type="ECO:0000256" key="1">
    <source>
        <dbReference type="ARBA" id="ARBA00005641"/>
    </source>
</evidence>
<evidence type="ECO:0000256" key="2">
    <source>
        <dbReference type="ARBA" id="ARBA00022801"/>
    </source>
</evidence>
<evidence type="ECO:0000259" key="6">
    <source>
        <dbReference type="Pfam" id="PF00150"/>
    </source>
</evidence>
<dbReference type="EMBL" id="JAQMWT010000413">
    <property type="protein sequence ID" value="KAJ8601639.1"/>
    <property type="molecule type" value="Genomic_DNA"/>
</dbReference>